<dbReference type="AlphaFoldDB" id="A0A9P4LIV2"/>
<gene>
    <name evidence="2" type="ORF">EK21DRAFT_90586</name>
</gene>
<evidence type="ECO:0000313" key="2">
    <source>
        <dbReference type="EMBL" id="KAF2028456.1"/>
    </source>
</evidence>
<evidence type="ECO:0000256" key="1">
    <source>
        <dbReference type="SAM" id="MobiDB-lite"/>
    </source>
</evidence>
<dbReference type="Proteomes" id="UP000799777">
    <property type="component" value="Unassembled WGS sequence"/>
</dbReference>
<evidence type="ECO:0000313" key="3">
    <source>
        <dbReference type="Proteomes" id="UP000799777"/>
    </source>
</evidence>
<sequence length="164" mass="18685">MAPDGDARPSRQAYAPPPDEPITSDSGQTKCHRDCLTGQVDEDEECEIMDDSPRSTFWLLPSKVLDESRIVNGFVRVRRKKRRSRVKSCAFDFTTKYVSKTVASFRMRQLHPAIIGDHLPLELRRVVPKLIQDDKNESRPHYQTKLSTSSKQSRDGKCPAQILS</sequence>
<feature type="region of interest" description="Disordered" evidence="1">
    <location>
        <begin position="1"/>
        <end position="31"/>
    </location>
</feature>
<organism evidence="2 3">
    <name type="scientific">Setomelanomma holmii</name>
    <dbReference type="NCBI Taxonomy" id="210430"/>
    <lineage>
        <taxon>Eukaryota</taxon>
        <taxon>Fungi</taxon>
        <taxon>Dikarya</taxon>
        <taxon>Ascomycota</taxon>
        <taxon>Pezizomycotina</taxon>
        <taxon>Dothideomycetes</taxon>
        <taxon>Pleosporomycetidae</taxon>
        <taxon>Pleosporales</taxon>
        <taxon>Pleosporineae</taxon>
        <taxon>Phaeosphaeriaceae</taxon>
        <taxon>Setomelanomma</taxon>
    </lineage>
</organism>
<name>A0A9P4LIV2_9PLEO</name>
<keyword evidence="3" id="KW-1185">Reference proteome</keyword>
<comment type="caution">
    <text evidence="2">The sequence shown here is derived from an EMBL/GenBank/DDBJ whole genome shotgun (WGS) entry which is preliminary data.</text>
</comment>
<accession>A0A9P4LIV2</accession>
<dbReference type="EMBL" id="ML978212">
    <property type="protein sequence ID" value="KAF2028456.1"/>
    <property type="molecule type" value="Genomic_DNA"/>
</dbReference>
<reference evidence="2" key="1">
    <citation type="journal article" date="2020" name="Stud. Mycol.">
        <title>101 Dothideomycetes genomes: a test case for predicting lifestyles and emergence of pathogens.</title>
        <authorList>
            <person name="Haridas S."/>
            <person name="Albert R."/>
            <person name="Binder M."/>
            <person name="Bloem J."/>
            <person name="Labutti K."/>
            <person name="Salamov A."/>
            <person name="Andreopoulos B."/>
            <person name="Baker S."/>
            <person name="Barry K."/>
            <person name="Bills G."/>
            <person name="Bluhm B."/>
            <person name="Cannon C."/>
            <person name="Castanera R."/>
            <person name="Culley D."/>
            <person name="Daum C."/>
            <person name="Ezra D."/>
            <person name="Gonzalez J."/>
            <person name="Henrissat B."/>
            <person name="Kuo A."/>
            <person name="Liang C."/>
            <person name="Lipzen A."/>
            <person name="Lutzoni F."/>
            <person name="Magnuson J."/>
            <person name="Mondo S."/>
            <person name="Nolan M."/>
            <person name="Ohm R."/>
            <person name="Pangilinan J."/>
            <person name="Park H.-J."/>
            <person name="Ramirez L."/>
            <person name="Alfaro M."/>
            <person name="Sun H."/>
            <person name="Tritt A."/>
            <person name="Yoshinaga Y."/>
            <person name="Zwiers L.-H."/>
            <person name="Turgeon B."/>
            <person name="Goodwin S."/>
            <person name="Spatafora J."/>
            <person name="Crous P."/>
            <person name="Grigoriev I."/>
        </authorList>
    </citation>
    <scope>NUCLEOTIDE SEQUENCE</scope>
    <source>
        <strain evidence="2">CBS 110217</strain>
    </source>
</reference>
<protein>
    <submittedName>
        <fullName evidence="2">Uncharacterized protein</fullName>
    </submittedName>
</protein>
<proteinExistence type="predicted"/>
<feature type="region of interest" description="Disordered" evidence="1">
    <location>
        <begin position="132"/>
        <end position="164"/>
    </location>
</feature>